<dbReference type="GO" id="GO:0016787">
    <property type="term" value="F:hydrolase activity"/>
    <property type="evidence" value="ECO:0007669"/>
    <property type="project" value="UniProtKB-KW"/>
</dbReference>
<evidence type="ECO:0000256" key="3">
    <source>
        <dbReference type="ARBA" id="ARBA00022801"/>
    </source>
</evidence>
<dbReference type="Gene3D" id="3.60.15.10">
    <property type="entry name" value="Ribonuclease Z/Hydroxyacylglutathione hydrolase-like"/>
    <property type="match status" value="1"/>
</dbReference>
<name>A0AAU7E9M1_9BACT</name>
<gene>
    <name evidence="6" type="ORF">AAH949_04715</name>
</gene>
<dbReference type="InterPro" id="IPR051453">
    <property type="entry name" value="MBL_Glyoxalase_II"/>
</dbReference>
<dbReference type="EMBL" id="CP155620">
    <property type="protein sequence ID" value="XBJ30132.1"/>
    <property type="molecule type" value="Genomic_DNA"/>
</dbReference>
<keyword evidence="4" id="KW-0862">Zinc</keyword>
<dbReference type="SUPFAM" id="SSF56281">
    <property type="entry name" value="Metallo-hydrolase/oxidoreductase"/>
    <property type="match status" value="1"/>
</dbReference>
<dbReference type="AlphaFoldDB" id="A0AAU7E9M1"/>
<dbReference type="CDD" id="cd06262">
    <property type="entry name" value="metallo-hydrolase-like_MBL-fold"/>
    <property type="match status" value="1"/>
</dbReference>
<feature type="domain" description="Metallo-beta-lactamase" evidence="5">
    <location>
        <begin position="12"/>
        <end position="178"/>
    </location>
</feature>
<dbReference type="PANTHER" id="PTHR46233:SF3">
    <property type="entry name" value="HYDROXYACYLGLUTATHIONE HYDROLASE GLOC"/>
    <property type="match status" value="1"/>
</dbReference>
<evidence type="ECO:0000256" key="4">
    <source>
        <dbReference type="ARBA" id="ARBA00022833"/>
    </source>
</evidence>
<dbReference type="RefSeq" id="WP_134238667.1">
    <property type="nucleotide sequence ID" value="NZ_CP155620.1"/>
</dbReference>
<sequence length="200" mass="23152">MQILKQACGDYQTNCYIVSSQNAELIIDPGVDALDFIKKNTKNPLAILNTHGHYDHVWDNAKVKKEFNIPIYIHKNDEFMLQDPFSKGFESSKADILIDNEDEFNIADFKLKFHFFPGHTPGCCMIELIGEKIMFSGDFLFNRSIGRWDFPYSDATLMKQSLKKAMAYKNDFILLPGHGEQTSLKTEQEHLPYWLRYIGE</sequence>
<dbReference type="InterPro" id="IPR001279">
    <property type="entry name" value="Metallo-B-lactamas"/>
</dbReference>
<dbReference type="InterPro" id="IPR036866">
    <property type="entry name" value="RibonucZ/Hydroxyglut_hydro"/>
</dbReference>
<dbReference type="GO" id="GO:0046872">
    <property type="term" value="F:metal ion binding"/>
    <property type="evidence" value="ECO:0007669"/>
    <property type="project" value="UniProtKB-KW"/>
</dbReference>
<evidence type="ECO:0000313" key="6">
    <source>
        <dbReference type="EMBL" id="XBJ30132.1"/>
    </source>
</evidence>
<dbReference type="PANTHER" id="PTHR46233">
    <property type="entry name" value="HYDROXYACYLGLUTATHIONE HYDROLASE GLOC"/>
    <property type="match status" value="1"/>
</dbReference>
<organism evidence="6">
    <name type="scientific">Campylobacter sp. CCS1377</name>
    <dbReference type="NCBI Taxonomy" id="3158229"/>
    <lineage>
        <taxon>Bacteria</taxon>
        <taxon>Pseudomonadati</taxon>
        <taxon>Campylobacterota</taxon>
        <taxon>Epsilonproteobacteria</taxon>
        <taxon>Campylobacterales</taxon>
        <taxon>Campylobacteraceae</taxon>
        <taxon>Campylobacter</taxon>
    </lineage>
</organism>
<comment type="cofactor">
    <cofactor evidence="1">
        <name>Zn(2+)</name>
        <dbReference type="ChEBI" id="CHEBI:29105"/>
    </cofactor>
</comment>
<reference evidence="6" key="1">
    <citation type="submission" date="2024-05" db="EMBL/GenBank/DDBJ databases">
        <title>Campylobacter coli isolated from environmental waters in Slovenia.</title>
        <authorList>
            <person name="Zautner A.E."/>
            <person name="Bunk B."/>
            <person name="Riedel T."/>
            <person name="Sproeer C."/>
        </authorList>
    </citation>
    <scope>NUCLEOTIDE SEQUENCE</scope>
    <source>
        <strain evidence="6">CCS1377</strain>
    </source>
</reference>
<keyword evidence="3" id="KW-0378">Hydrolase</keyword>
<dbReference type="Pfam" id="PF00753">
    <property type="entry name" value="Lactamase_B"/>
    <property type="match status" value="1"/>
</dbReference>
<proteinExistence type="predicted"/>
<evidence type="ECO:0000256" key="1">
    <source>
        <dbReference type="ARBA" id="ARBA00001947"/>
    </source>
</evidence>
<evidence type="ECO:0000259" key="5">
    <source>
        <dbReference type="SMART" id="SM00849"/>
    </source>
</evidence>
<dbReference type="SMART" id="SM00849">
    <property type="entry name" value="Lactamase_B"/>
    <property type="match status" value="1"/>
</dbReference>
<keyword evidence="2" id="KW-0479">Metal-binding</keyword>
<accession>A0AAU7E9M1</accession>
<evidence type="ECO:0000256" key="2">
    <source>
        <dbReference type="ARBA" id="ARBA00022723"/>
    </source>
</evidence>
<protein>
    <submittedName>
        <fullName evidence="6">MBL fold metallo-hydrolase</fullName>
    </submittedName>
</protein>